<dbReference type="Pfam" id="PF02257">
    <property type="entry name" value="RFX_DNA_binding"/>
    <property type="match status" value="1"/>
</dbReference>
<dbReference type="SUPFAM" id="SSF46785">
    <property type="entry name" value="Winged helix' DNA-binding domain"/>
    <property type="match status" value="1"/>
</dbReference>
<sequence length="850" mass="95037">MTTRLAAPRSFVLAANTTTAATGIIDTSSPTLTVVSTETTSADTITTESNVLPIINATTNDITVPLETLVTRDSSSLCFNGEEYQFITTEQLQDIMTQKTLVAAAADPQQQQNPSSGATSSAGTLHTGGQDEVAVINVVVPMDNTDGSSNEAHQATMNTLAAIKEGVVDLASHHNNNDEGCHQFITVTVSAQDAGQNYQVQYVDAEQLYQANSTQTQISYPFCPLQEFQTQQSTFFTTTTADFNASGIADLSVNGEHGASSIMPYLVPVEESMLLNTSSEDIHSSPQTPNSTSTSAMGSQCLNLIADHDENSMETENNHIMGGSSNKIASATVKWLSQNYETADGVSLPRSTLYSHYMQHCNECNIEPVNAASFGKLIRSVFAGLRTRRLGTRGNSKYHYYGIRIKSESLLKNHEHEEKSPNSQKIAQHAKHLVANTTMHQQSGHSNTKIPSGVHSSESSPTAFPNANKKMSKKIIFKPETFATCSQLLGDGTGAIPHFPLLELDHTFASEITAQDVEMFRMRYQEHCEKFLEAILNLEFNAIEYLWRDFWLQASEQHHLEKYLTKRKWDLLCFSPTIQKFVQDIDYQFFQNMVDVIIPDVLRSMPNALTQAIRNFASNMEIWLSECMSDVPEQMAHIKNSTVSAFCQTLRRYTSLNHLAQAAKAVLQNSTQISQMLKDLSRVDFHNVQEQAAWVCQCDRKIVQQFENDFKTTLQQKSSLEQWASWLQLVVDTALQEHRGKPSYAKAARQFLLKWCLYSSMVIRDLTLRSAPSFGSFHLIRLLYDEYMFYLVEHKIAQALQKTTIAVICDRNEKNINFELDYQLEFISTAADTSSPMHSEPDVKRMKHSN</sequence>
<dbReference type="FunFam" id="1.10.10.10:FF:000017">
    <property type="entry name" value="transcription factor RFX3 isoform X1"/>
    <property type="match status" value="1"/>
</dbReference>
<evidence type="ECO:0000256" key="2">
    <source>
        <dbReference type="ARBA" id="ARBA00023015"/>
    </source>
</evidence>
<dbReference type="KEGG" id="scac:106081859"/>
<evidence type="ECO:0000256" key="6">
    <source>
        <dbReference type="SAM" id="MobiDB-lite"/>
    </source>
</evidence>
<dbReference type="InterPro" id="IPR057321">
    <property type="entry name" value="RFX1-4/6/8-like_BCD"/>
</dbReference>
<keyword evidence="4" id="KW-0804">Transcription</keyword>
<keyword evidence="3" id="KW-0238">DNA-binding</keyword>
<accession>A0A1I8P6Y1</accession>
<dbReference type="InterPro" id="IPR039779">
    <property type="entry name" value="RFX-like"/>
</dbReference>
<dbReference type="Proteomes" id="UP000095300">
    <property type="component" value="Unassembled WGS sequence"/>
</dbReference>
<evidence type="ECO:0000256" key="1">
    <source>
        <dbReference type="ARBA" id="ARBA00004123"/>
    </source>
</evidence>
<evidence type="ECO:0000256" key="4">
    <source>
        <dbReference type="ARBA" id="ARBA00023163"/>
    </source>
</evidence>
<dbReference type="Gene3D" id="1.10.10.10">
    <property type="entry name" value="Winged helix-like DNA-binding domain superfamily/Winged helix DNA-binding domain"/>
    <property type="match status" value="1"/>
</dbReference>
<dbReference type="VEuPathDB" id="VectorBase:SCAU005339"/>
<dbReference type="InterPro" id="IPR036390">
    <property type="entry name" value="WH_DNA-bd_sf"/>
</dbReference>
<feature type="region of interest" description="Disordered" evidence="6">
    <location>
        <begin position="439"/>
        <end position="464"/>
    </location>
</feature>
<dbReference type="PANTHER" id="PTHR12619">
    <property type="entry name" value="RFX TRANSCRIPTION FACTOR FAMILY"/>
    <property type="match status" value="1"/>
</dbReference>
<dbReference type="GO" id="GO:0000981">
    <property type="term" value="F:DNA-binding transcription factor activity, RNA polymerase II-specific"/>
    <property type="evidence" value="ECO:0007669"/>
    <property type="project" value="TreeGrafter"/>
</dbReference>
<evidence type="ECO:0000256" key="3">
    <source>
        <dbReference type="ARBA" id="ARBA00023125"/>
    </source>
</evidence>
<organism evidence="8 9">
    <name type="scientific">Stomoxys calcitrans</name>
    <name type="common">Stable fly</name>
    <name type="synonym">Conops calcitrans</name>
    <dbReference type="NCBI Taxonomy" id="35570"/>
    <lineage>
        <taxon>Eukaryota</taxon>
        <taxon>Metazoa</taxon>
        <taxon>Ecdysozoa</taxon>
        <taxon>Arthropoda</taxon>
        <taxon>Hexapoda</taxon>
        <taxon>Insecta</taxon>
        <taxon>Pterygota</taxon>
        <taxon>Neoptera</taxon>
        <taxon>Endopterygota</taxon>
        <taxon>Diptera</taxon>
        <taxon>Brachycera</taxon>
        <taxon>Muscomorpha</taxon>
        <taxon>Muscoidea</taxon>
        <taxon>Muscidae</taxon>
        <taxon>Stomoxys</taxon>
    </lineage>
</organism>
<dbReference type="PROSITE" id="PS51526">
    <property type="entry name" value="RFX_DBD"/>
    <property type="match status" value="1"/>
</dbReference>
<dbReference type="EnsemblMetazoa" id="SCAU005339-RA">
    <property type="protein sequence ID" value="SCAU005339-PA"/>
    <property type="gene ID" value="SCAU005339"/>
</dbReference>
<dbReference type="OrthoDB" id="10056949at2759"/>
<keyword evidence="5" id="KW-0539">Nucleus</keyword>
<dbReference type="AlphaFoldDB" id="A0A1I8P6Y1"/>
<proteinExistence type="predicted"/>
<feature type="domain" description="RFX-type winged-helix" evidence="7">
    <location>
        <begin position="332"/>
        <end position="407"/>
    </location>
</feature>
<evidence type="ECO:0000259" key="7">
    <source>
        <dbReference type="PROSITE" id="PS51526"/>
    </source>
</evidence>
<dbReference type="Pfam" id="PF25340">
    <property type="entry name" value="BCD_RFX"/>
    <property type="match status" value="1"/>
</dbReference>
<dbReference type="GO" id="GO:0005634">
    <property type="term" value="C:nucleus"/>
    <property type="evidence" value="ECO:0007669"/>
    <property type="project" value="UniProtKB-SubCell"/>
</dbReference>
<feature type="compositionally biased region" description="Polar residues" evidence="6">
    <location>
        <begin position="113"/>
        <end position="124"/>
    </location>
</feature>
<keyword evidence="2" id="KW-0805">Transcription regulation</keyword>
<protein>
    <recommendedName>
        <fullName evidence="7">RFX-type winged-helix domain-containing protein</fullName>
    </recommendedName>
</protein>
<dbReference type="InterPro" id="IPR036388">
    <property type="entry name" value="WH-like_DNA-bd_sf"/>
</dbReference>
<evidence type="ECO:0000256" key="5">
    <source>
        <dbReference type="ARBA" id="ARBA00023242"/>
    </source>
</evidence>
<evidence type="ECO:0000313" key="8">
    <source>
        <dbReference type="EnsemblMetazoa" id="SCAU005339-PA"/>
    </source>
</evidence>
<name>A0A1I8P6Y1_STOCA</name>
<dbReference type="PANTHER" id="PTHR12619:SF33">
    <property type="entry name" value="RFX, ISOFORM H"/>
    <property type="match status" value="1"/>
</dbReference>
<dbReference type="STRING" id="35570.A0A1I8P6Y1"/>
<evidence type="ECO:0000313" key="9">
    <source>
        <dbReference type="Proteomes" id="UP000095300"/>
    </source>
</evidence>
<gene>
    <name evidence="8" type="primary">106081859</name>
</gene>
<comment type="subcellular location">
    <subcellularLocation>
        <location evidence="1">Nucleus</location>
    </subcellularLocation>
</comment>
<dbReference type="GO" id="GO:0000978">
    <property type="term" value="F:RNA polymerase II cis-regulatory region sequence-specific DNA binding"/>
    <property type="evidence" value="ECO:0007669"/>
    <property type="project" value="TreeGrafter"/>
</dbReference>
<feature type="region of interest" description="Disordered" evidence="6">
    <location>
        <begin position="104"/>
        <end position="127"/>
    </location>
</feature>
<dbReference type="InterPro" id="IPR003150">
    <property type="entry name" value="DNA-bd_RFX"/>
</dbReference>
<reference evidence="8" key="1">
    <citation type="submission" date="2020-05" db="UniProtKB">
        <authorList>
            <consortium name="EnsemblMetazoa"/>
        </authorList>
    </citation>
    <scope>IDENTIFICATION</scope>
    <source>
        <strain evidence="8">USDA</strain>
    </source>
</reference>
<keyword evidence="9" id="KW-1185">Reference proteome</keyword>